<dbReference type="AlphaFoldDB" id="A0A9P4S6V7"/>
<accession>A0A9P4S6V7</accession>
<name>A0A9P4S6V7_9PEZI</name>
<keyword evidence="2" id="KW-1185">Reference proteome</keyword>
<sequence length="98" mass="11430">MTHASMVFNDKVLTSLPNSFHLLYGQRRSDHPEQVLTEEFRLQLISPKNAALYLHHDPKCYICPFIFWHQRGLVRSLELRVCTSFFLLTGLLTLMSIP</sequence>
<protein>
    <submittedName>
        <fullName evidence="1">Uncharacterized protein</fullName>
    </submittedName>
</protein>
<dbReference type="EMBL" id="MU006101">
    <property type="protein sequence ID" value="KAF2837040.1"/>
    <property type="molecule type" value="Genomic_DNA"/>
</dbReference>
<dbReference type="Proteomes" id="UP000799429">
    <property type="component" value="Unassembled WGS sequence"/>
</dbReference>
<gene>
    <name evidence="1" type="ORF">M501DRAFT_996186</name>
</gene>
<comment type="caution">
    <text evidence="1">The sequence shown here is derived from an EMBL/GenBank/DDBJ whole genome shotgun (WGS) entry which is preliminary data.</text>
</comment>
<reference evidence="1" key="1">
    <citation type="journal article" date="2020" name="Stud. Mycol.">
        <title>101 Dothideomycetes genomes: a test case for predicting lifestyles and emergence of pathogens.</title>
        <authorList>
            <person name="Haridas S."/>
            <person name="Albert R."/>
            <person name="Binder M."/>
            <person name="Bloem J."/>
            <person name="Labutti K."/>
            <person name="Salamov A."/>
            <person name="Andreopoulos B."/>
            <person name="Baker S."/>
            <person name="Barry K."/>
            <person name="Bills G."/>
            <person name="Bluhm B."/>
            <person name="Cannon C."/>
            <person name="Castanera R."/>
            <person name="Culley D."/>
            <person name="Daum C."/>
            <person name="Ezra D."/>
            <person name="Gonzalez J."/>
            <person name="Henrissat B."/>
            <person name="Kuo A."/>
            <person name="Liang C."/>
            <person name="Lipzen A."/>
            <person name="Lutzoni F."/>
            <person name="Magnuson J."/>
            <person name="Mondo S."/>
            <person name="Nolan M."/>
            <person name="Ohm R."/>
            <person name="Pangilinan J."/>
            <person name="Park H.-J."/>
            <person name="Ramirez L."/>
            <person name="Alfaro M."/>
            <person name="Sun H."/>
            <person name="Tritt A."/>
            <person name="Yoshinaga Y."/>
            <person name="Zwiers L.-H."/>
            <person name="Turgeon B."/>
            <person name="Goodwin S."/>
            <person name="Spatafora J."/>
            <person name="Crous P."/>
            <person name="Grigoriev I."/>
        </authorList>
    </citation>
    <scope>NUCLEOTIDE SEQUENCE</scope>
    <source>
        <strain evidence="1">CBS 101060</strain>
    </source>
</reference>
<evidence type="ECO:0000313" key="1">
    <source>
        <dbReference type="EMBL" id="KAF2837040.1"/>
    </source>
</evidence>
<proteinExistence type="predicted"/>
<organism evidence="1 2">
    <name type="scientific">Patellaria atrata CBS 101060</name>
    <dbReference type="NCBI Taxonomy" id="1346257"/>
    <lineage>
        <taxon>Eukaryota</taxon>
        <taxon>Fungi</taxon>
        <taxon>Dikarya</taxon>
        <taxon>Ascomycota</taxon>
        <taxon>Pezizomycotina</taxon>
        <taxon>Dothideomycetes</taxon>
        <taxon>Dothideomycetes incertae sedis</taxon>
        <taxon>Patellariales</taxon>
        <taxon>Patellariaceae</taxon>
        <taxon>Patellaria</taxon>
    </lineage>
</organism>
<evidence type="ECO:0000313" key="2">
    <source>
        <dbReference type="Proteomes" id="UP000799429"/>
    </source>
</evidence>